<evidence type="ECO:0000313" key="1">
    <source>
        <dbReference type="EMBL" id="GIM30577.1"/>
    </source>
</evidence>
<accession>A0A919S2J1</accession>
<dbReference type="AlphaFoldDB" id="A0A919S2J1"/>
<name>A0A919S2J1_9CLOT</name>
<proteinExistence type="predicted"/>
<comment type="caution">
    <text evidence="1">The sequence shown here is derived from an EMBL/GenBank/DDBJ whole genome shotgun (WGS) entry which is preliminary data.</text>
</comment>
<evidence type="ECO:0000313" key="2">
    <source>
        <dbReference type="Proteomes" id="UP000679179"/>
    </source>
</evidence>
<dbReference type="EMBL" id="BOPZ01000044">
    <property type="protein sequence ID" value="GIM30577.1"/>
    <property type="molecule type" value="Genomic_DNA"/>
</dbReference>
<protein>
    <submittedName>
        <fullName evidence="1">Uncharacterized protein</fullName>
    </submittedName>
</protein>
<dbReference type="Proteomes" id="UP000679179">
    <property type="component" value="Unassembled WGS sequence"/>
</dbReference>
<organism evidence="1 2">
    <name type="scientific">Clostridium polyendosporum</name>
    <dbReference type="NCBI Taxonomy" id="69208"/>
    <lineage>
        <taxon>Bacteria</taxon>
        <taxon>Bacillati</taxon>
        <taxon>Bacillota</taxon>
        <taxon>Clostridia</taxon>
        <taxon>Eubacteriales</taxon>
        <taxon>Clostridiaceae</taxon>
        <taxon>Clostridium</taxon>
    </lineage>
</organism>
<dbReference type="RefSeq" id="WP_281414000.1">
    <property type="nucleotide sequence ID" value="NZ_BOPZ01000044.1"/>
</dbReference>
<gene>
    <name evidence="1" type="ORF">CPJCM30710_32430</name>
</gene>
<reference evidence="1" key="1">
    <citation type="submission" date="2021-03" db="EMBL/GenBank/DDBJ databases">
        <title>Taxonomic study of Clostridium polyendosporum from meadow-gley soil under rice.</title>
        <authorList>
            <person name="Kobayashi H."/>
            <person name="Tanizawa Y."/>
            <person name="Yagura M."/>
        </authorList>
    </citation>
    <scope>NUCLEOTIDE SEQUENCE</scope>
    <source>
        <strain evidence="1">JCM 30710</strain>
    </source>
</reference>
<keyword evidence="2" id="KW-1185">Reference proteome</keyword>
<sequence length="40" mass="4808">MNTFVNKKIGHYQGIEMNKYGSDKLKNTKMIDSLRRYRNN</sequence>